<dbReference type="InterPro" id="IPR002734">
    <property type="entry name" value="RibDG_C"/>
</dbReference>
<dbReference type="GO" id="GO:0009231">
    <property type="term" value="P:riboflavin biosynthetic process"/>
    <property type="evidence" value="ECO:0007669"/>
    <property type="project" value="InterPro"/>
</dbReference>
<dbReference type="InterPro" id="IPR024072">
    <property type="entry name" value="DHFR-like_dom_sf"/>
</dbReference>
<dbReference type="PANTHER" id="PTHR38011:SF11">
    <property type="entry name" value="2,5-DIAMINO-6-RIBOSYLAMINO-4(3H)-PYRIMIDINONE 5'-PHOSPHATE REDUCTASE"/>
    <property type="match status" value="1"/>
</dbReference>
<dbReference type="EMBL" id="JFCB01000013">
    <property type="protein sequence ID" value="KES06013.1"/>
    <property type="molecule type" value="Genomic_DNA"/>
</dbReference>
<dbReference type="STRING" id="55952.BU52_16470"/>
<dbReference type="Pfam" id="PF01872">
    <property type="entry name" value="RibD_C"/>
    <property type="match status" value="1"/>
</dbReference>
<evidence type="ECO:0000313" key="3">
    <source>
        <dbReference type="Proteomes" id="UP000028341"/>
    </source>
</evidence>
<name>A0A081XR40_STRTO</name>
<gene>
    <name evidence="2" type="ORF">BU52_16470</name>
</gene>
<keyword evidence="3" id="KW-1185">Reference proteome</keyword>
<sequence length="203" mass="22579">MRSVTYSMSVSLDGYVVGPDGGFDWGVPDEEVFRFWIDEIREVGVHLLGRRLYETMLYWETAERERSLDDAELEWAALWKPLPKVVFSTTLSEVRGHARLASGGVAEEIERLKAEPDGGDIAIGGATLAAEAAASDLIDEYRLVVHPVLVGGGIPYFPQQERRADLELVESRTFHSGVVHLRYRVARRRASRDAAVPVRSPGS</sequence>
<reference evidence="2 3" key="1">
    <citation type="submission" date="2014-02" db="EMBL/GenBank/DDBJ databases">
        <title>The genome announcement of Streptomyces toyocaensis NRRL15009.</title>
        <authorList>
            <person name="Hong H.-J."/>
            <person name="Kwun M.J."/>
        </authorList>
    </citation>
    <scope>NUCLEOTIDE SEQUENCE [LARGE SCALE GENOMIC DNA]</scope>
    <source>
        <strain evidence="2 3">NRRL 15009</strain>
    </source>
</reference>
<dbReference type="eggNOG" id="COG0262">
    <property type="taxonomic scope" value="Bacteria"/>
</dbReference>
<dbReference type="SUPFAM" id="SSF53597">
    <property type="entry name" value="Dihydrofolate reductase-like"/>
    <property type="match status" value="1"/>
</dbReference>
<feature type="domain" description="Bacterial bifunctional deaminase-reductase C-terminal" evidence="1">
    <location>
        <begin position="3"/>
        <end position="179"/>
    </location>
</feature>
<accession>A0A081XR40</accession>
<dbReference type="RefSeq" id="WP_051858277.1">
    <property type="nucleotide sequence ID" value="NZ_JBFADL010000029.1"/>
</dbReference>
<dbReference type="Gene3D" id="3.40.430.10">
    <property type="entry name" value="Dihydrofolate Reductase, subunit A"/>
    <property type="match status" value="1"/>
</dbReference>
<proteinExistence type="predicted"/>
<dbReference type="InterPro" id="IPR050765">
    <property type="entry name" value="Riboflavin_Biosynth_HTPR"/>
</dbReference>
<organism evidence="2 3">
    <name type="scientific">Streptomyces toyocaensis</name>
    <dbReference type="NCBI Taxonomy" id="55952"/>
    <lineage>
        <taxon>Bacteria</taxon>
        <taxon>Bacillati</taxon>
        <taxon>Actinomycetota</taxon>
        <taxon>Actinomycetes</taxon>
        <taxon>Kitasatosporales</taxon>
        <taxon>Streptomycetaceae</taxon>
        <taxon>Streptomyces</taxon>
    </lineage>
</organism>
<dbReference type="Proteomes" id="UP000028341">
    <property type="component" value="Unassembled WGS sequence"/>
</dbReference>
<dbReference type="AlphaFoldDB" id="A0A081XR40"/>
<dbReference type="GO" id="GO:0008703">
    <property type="term" value="F:5-amino-6-(5-phosphoribosylamino)uracil reductase activity"/>
    <property type="evidence" value="ECO:0007669"/>
    <property type="project" value="InterPro"/>
</dbReference>
<dbReference type="PANTHER" id="PTHR38011">
    <property type="entry name" value="DIHYDROFOLATE REDUCTASE FAMILY PROTEIN (AFU_ORTHOLOGUE AFUA_8G06820)"/>
    <property type="match status" value="1"/>
</dbReference>
<protein>
    <submittedName>
        <fullName evidence="2">Deaminase</fullName>
    </submittedName>
</protein>
<dbReference type="OrthoDB" id="7949219at2"/>
<evidence type="ECO:0000259" key="1">
    <source>
        <dbReference type="Pfam" id="PF01872"/>
    </source>
</evidence>
<evidence type="ECO:0000313" key="2">
    <source>
        <dbReference type="EMBL" id="KES06013.1"/>
    </source>
</evidence>
<comment type="caution">
    <text evidence="2">The sequence shown here is derived from an EMBL/GenBank/DDBJ whole genome shotgun (WGS) entry which is preliminary data.</text>
</comment>